<feature type="transmembrane region" description="Helical" evidence="7">
    <location>
        <begin position="153"/>
        <end position="172"/>
    </location>
</feature>
<evidence type="ECO:0000259" key="8">
    <source>
        <dbReference type="PROSITE" id="PS50928"/>
    </source>
</evidence>
<accession>A0A6B1DQY5</accession>
<dbReference type="CDD" id="cd06261">
    <property type="entry name" value="TM_PBP2"/>
    <property type="match status" value="1"/>
</dbReference>
<keyword evidence="6 7" id="KW-0472">Membrane</keyword>
<evidence type="ECO:0000256" key="6">
    <source>
        <dbReference type="ARBA" id="ARBA00023136"/>
    </source>
</evidence>
<dbReference type="AlphaFoldDB" id="A0A6B1DQY5"/>
<organism evidence="9">
    <name type="scientific">Caldilineaceae bacterium SB0662_bin_9</name>
    <dbReference type="NCBI Taxonomy" id="2605258"/>
    <lineage>
        <taxon>Bacteria</taxon>
        <taxon>Bacillati</taxon>
        <taxon>Chloroflexota</taxon>
        <taxon>Caldilineae</taxon>
        <taxon>Caldilineales</taxon>
        <taxon>Caldilineaceae</taxon>
    </lineage>
</organism>
<dbReference type="Gene3D" id="1.10.3720.10">
    <property type="entry name" value="MetI-like"/>
    <property type="match status" value="1"/>
</dbReference>
<reference evidence="9" key="1">
    <citation type="submission" date="2019-09" db="EMBL/GenBank/DDBJ databases">
        <title>Characterisation of the sponge microbiome using genome-centric metagenomics.</title>
        <authorList>
            <person name="Engelberts J.P."/>
            <person name="Robbins S.J."/>
            <person name="De Goeij J.M."/>
            <person name="Aranda M."/>
            <person name="Bell S.C."/>
            <person name="Webster N.S."/>
        </authorList>
    </citation>
    <scope>NUCLEOTIDE SEQUENCE</scope>
    <source>
        <strain evidence="9">SB0662_bin_9</strain>
    </source>
</reference>
<gene>
    <name evidence="9" type="ORF">F4Y08_06835</name>
</gene>
<keyword evidence="3" id="KW-1003">Cell membrane</keyword>
<dbReference type="EMBL" id="VXPY01000043">
    <property type="protein sequence ID" value="MYD90040.1"/>
    <property type="molecule type" value="Genomic_DNA"/>
</dbReference>
<feature type="transmembrane region" description="Helical" evidence="7">
    <location>
        <begin position="38"/>
        <end position="65"/>
    </location>
</feature>
<dbReference type="InterPro" id="IPR000515">
    <property type="entry name" value="MetI-like"/>
</dbReference>
<comment type="subcellular location">
    <subcellularLocation>
        <location evidence="1 7">Cell membrane</location>
        <topology evidence="1 7">Multi-pass membrane protein</topology>
    </subcellularLocation>
</comment>
<comment type="similarity">
    <text evidence="7">Belongs to the binding-protein-dependent transport system permease family.</text>
</comment>
<evidence type="ECO:0000313" key="9">
    <source>
        <dbReference type="EMBL" id="MYD90040.1"/>
    </source>
</evidence>
<dbReference type="PROSITE" id="PS50928">
    <property type="entry name" value="ABC_TM1"/>
    <property type="match status" value="1"/>
</dbReference>
<feature type="transmembrane region" description="Helical" evidence="7">
    <location>
        <begin position="213"/>
        <end position="234"/>
    </location>
</feature>
<evidence type="ECO:0000256" key="3">
    <source>
        <dbReference type="ARBA" id="ARBA00022475"/>
    </source>
</evidence>
<dbReference type="PANTHER" id="PTHR43744:SF12">
    <property type="entry name" value="ABC TRANSPORTER PERMEASE PROTEIN MG189-RELATED"/>
    <property type="match status" value="1"/>
</dbReference>
<feature type="transmembrane region" description="Helical" evidence="7">
    <location>
        <begin position="77"/>
        <end position="101"/>
    </location>
</feature>
<dbReference type="Pfam" id="PF00528">
    <property type="entry name" value="BPD_transp_1"/>
    <property type="match status" value="1"/>
</dbReference>
<protein>
    <submittedName>
        <fullName evidence="9">Carbohydrate ABC transporter permease</fullName>
    </submittedName>
</protein>
<proteinExistence type="inferred from homology"/>
<dbReference type="InterPro" id="IPR035906">
    <property type="entry name" value="MetI-like_sf"/>
</dbReference>
<comment type="caution">
    <text evidence="9">The sequence shown here is derived from an EMBL/GenBank/DDBJ whole genome shotgun (WGS) entry which is preliminary data.</text>
</comment>
<evidence type="ECO:0000256" key="7">
    <source>
        <dbReference type="RuleBase" id="RU363032"/>
    </source>
</evidence>
<dbReference type="GO" id="GO:0055085">
    <property type="term" value="P:transmembrane transport"/>
    <property type="evidence" value="ECO:0007669"/>
    <property type="project" value="InterPro"/>
</dbReference>
<name>A0A6B1DQY5_9CHLR</name>
<keyword evidence="2 7" id="KW-0813">Transport</keyword>
<feature type="domain" description="ABC transmembrane type-1" evidence="8">
    <location>
        <begin position="42"/>
        <end position="234"/>
    </location>
</feature>
<sequence length="249" mass="28462">MISTSLKQQMDVYLFPPQWIPDPVQWDNYRQVMTFWPFWTYVGNSVFVSVGSIVGKLIASSLAAYGFARLRARGRDVIFVILLSTMMLPSQVTLIPQFILFSKLRWIDTFKPLVVPAFFLGPFYVFLLRQFFMTISFELEDAARMDGCNSLQVFYRVILPLSMPALAIVAIFEFRGRWNDFLEPLIFLNSPSKRTLALALQFFQGSEGVLPQLHLLMAASFLSMVPLLVLFTVAQKRFIQGIVFTGIKG</sequence>
<keyword evidence="5 7" id="KW-1133">Transmembrane helix</keyword>
<evidence type="ECO:0000256" key="4">
    <source>
        <dbReference type="ARBA" id="ARBA00022692"/>
    </source>
</evidence>
<dbReference type="GO" id="GO:0005886">
    <property type="term" value="C:plasma membrane"/>
    <property type="evidence" value="ECO:0007669"/>
    <property type="project" value="UniProtKB-SubCell"/>
</dbReference>
<evidence type="ECO:0000256" key="5">
    <source>
        <dbReference type="ARBA" id="ARBA00022989"/>
    </source>
</evidence>
<keyword evidence="4 7" id="KW-0812">Transmembrane</keyword>
<evidence type="ECO:0000256" key="1">
    <source>
        <dbReference type="ARBA" id="ARBA00004651"/>
    </source>
</evidence>
<dbReference type="SUPFAM" id="SSF161098">
    <property type="entry name" value="MetI-like"/>
    <property type="match status" value="1"/>
</dbReference>
<evidence type="ECO:0000256" key="2">
    <source>
        <dbReference type="ARBA" id="ARBA00022448"/>
    </source>
</evidence>
<feature type="transmembrane region" description="Helical" evidence="7">
    <location>
        <begin position="113"/>
        <end position="132"/>
    </location>
</feature>
<dbReference type="PANTHER" id="PTHR43744">
    <property type="entry name" value="ABC TRANSPORTER PERMEASE PROTEIN MG189-RELATED-RELATED"/>
    <property type="match status" value="1"/>
</dbReference>